<feature type="transmembrane region" description="Helical" evidence="1">
    <location>
        <begin position="113"/>
        <end position="134"/>
    </location>
</feature>
<comment type="caution">
    <text evidence="3">The sequence shown here is derived from an EMBL/GenBank/DDBJ whole genome shotgun (WGS) entry which is preliminary data.</text>
</comment>
<reference evidence="3 4" key="1">
    <citation type="submission" date="2018-01" db="EMBL/GenBank/DDBJ databases">
        <title>Genome sequence of the PGP bacterium Paenibacillus illinoisensis E3.</title>
        <authorList>
            <person name="Rolli E."/>
            <person name="Marasco R."/>
            <person name="Bessem C."/>
            <person name="Michoud G."/>
            <person name="Gaiarsa S."/>
            <person name="Borin S."/>
            <person name="Daffonchio D."/>
        </authorList>
    </citation>
    <scope>NUCLEOTIDE SEQUENCE [LARGE SCALE GENOMIC DNA]</scope>
    <source>
        <strain evidence="3 4">E3</strain>
    </source>
</reference>
<feature type="domain" description="VanZ-like" evidence="2">
    <location>
        <begin position="17"/>
        <end position="156"/>
    </location>
</feature>
<accession>A0A2W0CEL6</accession>
<feature type="transmembrane region" description="Helical" evidence="1">
    <location>
        <begin position="81"/>
        <end position="101"/>
    </location>
</feature>
<keyword evidence="1" id="KW-0472">Membrane</keyword>
<organism evidence="3 4">
    <name type="scientific">Paenibacillus illinoisensis</name>
    <dbReference type="NCBI Taxonomy" id="59845"/>
    <lineage>
        <taxon>Bacteria</taxon>
        <taxon>Bacillati</taxon>
        <taxon>Bacillota</taxon>
        <taxon>Bacilli</taxon>
        <taxon>Bacillales</taxon>
        <taxon>Paenibacillaceae</taxon>
        <taxon>Paenibacillus</taxon>
    </lineage>
</organism>
<keyword evidence="1" id="KW-0812">Transmembrane</keyword>
<dbReference type="OrthoDB" id="4822551at2"/>
<dbReference type="Pfam" id="PF04892">
    <property type="entry name" value="VanZ"/>
    <property type="match status" value="1"/>
</dbReference>
<dbReference type="EMBL" id="PRLG01000001">
    <property type="protein sequence ID" value="PYY31423.1"/>
    <property type="molecule type" value="Genomic_DNA"/>
</dbReference>
<dbReference type="InterPro" id="IPR006976">
    <property type="entry name" value="VanZ-like"/>
</dbReference>
<gene>
    <name evidence="3" type="primary">vanZ</name>
    <name evidence="3" type="ORF">PIL02S_00059</name>
</gene>
<evidence type="ECO:0000259" key="2">
    <source>
        <dbReference type="Pfam" id="PF04892"/>
    </source>
</evidence>
<dbReference type="InterPro" id="IPR053150">
    <property type="entry name" value="Teicoplanin_resist-assoc"/>
</dbReference>
<proteinExistence type="predicted"/>
<evidence type="ECO:0000313" key="4">
    <source>
        <dbReference type="Proteomes" id="UP000247459"/>
    </source>
</evidence>
<dbReference type="PANTHER" id="PTHR36834">
    <property type="entry name" value="MEMBRANE PROTEIN-RELATED"/>
    <property type="match status" value="1"/>
</dbReference>
<evidence type="ECO:0000313" key="3">
    <source>
        <dbReference type="EMBL" id="PYY31423.1"/>
    </source>
</evidence>
<dbReference type="Proteomes" id="UP000247459">
    <property type="component" value="Unassembled WGS sequence"/>
</dbReference>
<protein>
    <submittedName>
        <fullName evidence="3">VanZ protein</fullName>
    </submittedName>
</protein>
<dbReference type="PANTHER" id="PTHR36834:SF1">
    <property type="entry name" value="INTEGRAL MEMBRANE PROTEIN"/>
    <property type="match status" value="1"/>
</dbReference>
<dbReference type="AlphaFoldDB" id="A0A2W0CEL6"/>
<sequence>MRQRKIKHKILWIAALIIYLYLLTKLILFKGGPVDFEVVRVQLMAFLHQPDLIHTRTVNLTPFQEISRDWNSLSLHRPGTAIHLVGNVMAFIPLGMFIPMLMGNKLLSGANVFLSSLLLSLGYEVTQLLTGMGIFDVDDLMLNTLGGVIGYILFTMALGMKRLLIGGESRTVKKEYNPKESPV</sequence>
<feature type="transmembrane region" description="Helical" evidence="1">
    <location>
        <begin position="140"/>
        <end position="160"/>
    </location>
</feature>
<dbReference type="RefSeq" id="WP_095362120.1">
    <property type="nucleotide sequence ID" value="NZ_JAXBDC010000010.1"/>
</dbReference>
<evidence type="ECO:0000256" key="1">
    <source>
        <dbReference type="SAM" id="Phobius"/>
    </source>
</evidence>
<feature type="transmembrane region" description="Helical" evidence="1">
    <location>
        <begin position="12"/>
        <end position="29"/>
    </location>
</feature>
<keyword evidence="1" id="KW-1133">Transmembrane helix</keyword>
<name>A0A2W0CEL6_9BACL</name>